<evidence type="ECO:0000256" key="1">
    <source>
        <dbReference type="ARBA" id="ARBA00022598"/>
    </source>
</evidence>
<keyword evidence="2 9" id="KW-0547">Nucleotide-binding</keyword>
<dbReference type="PANTHER" id="PTHR11405:SF53">
    <property type="entry name" value="CARBAMOYL-PHOSPHATE SYNTHASE [AMMONIA], MITOCHONDRIAL"/>
    <property type="match status" value="1"/>
</dbReference>
<keyword evidence="1 11" id="KW-0436">Ligase</keyword>
<keyword evidence="3 9" id="KW-0067">ATP-binding</keyword>
<evidence type="ECO:0000256" key="4">
    <source>
        <dbReference type="ARBA" id="ARBA00044031"/>
    </source>
</evidence>
<comment type="catalytic activity">
    <reaction evidence="8">
        <text>hydrogencarbonate + L-glutamine + 2 ATP + H2O = carbamoyl phosphate + L-glutamate + 2 ADP + phosphate + 2 H(+)</text>
        <dbReference type="Rhea" id="RHEA:18633"/>
        <dbReference type="ChEBI" id="CHEBI:15377"/>
        <dbReference type="ChEBI" id="CHEBI:15378"/>
        <dbReference type="ChEBI" id="CHEBI:17544"/>
        <dbReference type="ChEBI" id="CHEBI:29985"/>
        <dbReference type="ChEBI" id="CHEBI:30616"/>
        <dbReference type="ChEBI" id="CHEBI:43474"/>
        <dbReference type="ChEBI" id="CHEBI:58228"/>
        <dbReference type="ChEBI" id="CHEBI:58359"/>
        <dbReference type="ChEBI" id="CHEBI:456216"/>
        <dbReference type="EC" id="6.3.5.5"/>
    </reaction>
</comment>
<gene>
    <name evidence="11" type="primary">CPA2_5</name>
    <name evidence="11" type="ORF">LTR16_012123</name>
</gene>
<evidence type="ECO:0000256" key="3">
    <source>
        <dbReference type="ARBA" id="ARBA00022840"/>
    </source>
</evidence>
<organism evidence="11 12">
    <name type="scientific">Cryomyces antarcticus</name>
    <dbReference type="NCBI Taxonomy" id="329879"/>
    <lineage>
        <taxon>Eukaryota</taxon>
        <taxon>Fungi</taxon>
        <taxon>Dikarya</taxon>
        <taxon>Ascomycota</taxon>
        <taxon>Pezizomycotina</taxon>
        <taxon>Dothideomycetes</taxon>
        <taxon>Dothideomycetes incertae sedis</taxon>
        <taxon>Cryomyces</taxon>
    </lineage>
</organism>
<proteinExistence type="predicted"/>
<dbReference type="Gene3D" id="3.30.470.20">
    <property type="entry name" value="ATP-grasp fold, B domain"/>
    <property type="match status" value="1"/>
</dbReference>
<evidence type="ECO:0000256" key="2">
    <source>
        <dbReference type="ARBA" id="ARBA00022741"/>
    </source>
</evidence>
<protein>
    <recommendedName>
        <fullName evidence="6">Ammonium-dependent carbamoyl phosphate synthetase</fullName>
    </recommendedName>
    <alternativeName>
        <fullName evidence="5">Arginine-specific carbamoyl phosphate synthetase, ammonia chain</fullName>
    </alternativeName>
    <alternativeName>
        <fullName evidence="7">Glutamine-dependent carbamoyl phosphate synthetase</fullName>
    </alternativeName>
</protein>
<dbReference type="InterPro" id="IPR011761">
    <property type="entry name" value="ATP-grasp"/>
</dbReference>
<evidence type="ECO:0000256" key="6">
    <source>
        <dbReference type="ARBA" id="ARBA00044318"/>
    </source>
</evidence>
<dbReference type="SUPFAM" id="SSF56059">
    <property type="entry name" value="Glutathione synthetase ATP-binding domain-like"/>
    <property type="match status" value="1"/>
</dbReference>
<feature type="non-terminal residue" evidence="11">
    <location>
        <position position="114"/>
    </location>
</feature>
<dbReference type="PROSITE" id="PS00866">
    <property type="entry name" value="CPSASE_1"/>
    <property type="match status" value="1"/>
</dbReference>
<dbReference type="EMBL" id="JAVRRA010020494">
    <property type="protein sequence ID" value="KAK5163985.1"/>
    <property type="molecule type" value="Genomic_DNA"/>
</dbReference>
<keyword evidence="12" id="KW-1185">Reference proteome</keyword>
<dbReference type="InterPro" id="IPR005479">
    <property type="entry name" value="CPAse_ATP-bd"/>
</dbReference>
<comment type="caution">
    <text evidence="11">The sequence shown here is derived from an EMBL/GenBank/DDBJ whole genome shotgun (WGS) entry which is preliminary data.</text>
</comment>
<accession>A0ABR0LJM7</accession>
<dbReference type="Proteomes" id="UP001357485">
    <property type="component" value="Unassembled WGS sequence"/>
</dbReference>
<evidence type="ECO:0000256" key="5">
    <source>
        <dbReference type="ARBA" id="ARBA00044249"/>
    </source>
</evidence>
<dbReference type="Pfam" id="PF02786">
    <property type="entry name" value="CPSase_L_D2"/>
    <property type="match status" value="1"/>
</dbReference>
<evidence type="ECO:0000256" key="8">
    <source>
        <dbReference type="ARBA" id="ARBA00048816"/>
    </source>
</evidence>
<dbReference type="PANTHER" id="PTHR11405">
    <property type="entry name" value="CARBAMOYLTRANSFERASE FAMILY MEMBER"/>
    <property type="match status" value="1"/>
</dbReference>
<dbReference type="GO" id="GO:0004088">
    <property type="term" value="F:carbamoyl-phosphate synthase (glutamine-hydrolyzing) activity"/>
    <property type="evidence" value="ECO:0007669"/>
    <property type="project" value="UniProtKB-EC"/>
</dbReference>
<name>A0ABR0LJM7_9PEZI</name>
<evidence type="ECO:0000256" key="7">
    <source>
        <dbReference type="ARBA" id="ARBA00044334"/>
    </source>
</evidence>
<sequence length="114" mass="12398">MGIFDRYNVKVLGTSIKTLETSEDRDLFSKALHEINIPIAESIAVSSIDEALTAAENIGYPIIVRAAYALGGLGSGFANNPDELRDLSARSLTLSPQILVEKSLKGWKEAEYEV</sequence>
<evidence type="ECO:0000256" key="9">
    <source>
        <dbReference type="PROSITE-ProRule" id="PRU00409"/>
    </source>
</evidence>
<evidence type="ECO:0000313" key="11">
    <source>
        <dbReference type="EMBL" id="KAK5163985.1"/>
    </source>
</evidence>
<reference evidence="11 12" key="1">
    <citation type="submission" date="2023-08" db="EMBL/GenBank/DDBJ databases">
        <title>Black Yeasts Isolated from many extreme environments.</title>
        <authorList>
            <person name="Coleine C."/>
            <person name="Stajich J.E."/>
            <person name="Selbmann L."/>
        </authorList>
    </citation>
    <scope>NUCLEOTIDE SEQUENCE [LARGE SCALE GENOMIC DNA]</scope>
    <source>
        <strain evidence="11 12">CCFEE 536</strain>
    </source>
</reference>
<evidence type="ECO:0000313" key="12">
    <source>
        <dbReference type="Proteomes" id="UP001357485"/>
    </source>
</evidence>
<dbReference type="PROSITE" id="PS50975">
    <property type="entry name" value="ATP_GRASP"/>
    <property type="match status" value="1"/>
</dbReference>
<evidence type="ECO:0000259" key="10">
    <source>
        <dbReference type="PROSITE" id="PS50975"/>
    </source>
</evidence>
<feature type="domain" description="ATP-grasp" evidence="10">
    <location>
        <begin position="29"/>
        <end position="114"/>
    </location>
</feature>
<comment type="subunit">
    <text evidence="4">Heterodimer composed of 2 chains; the small (or glutamine) chain promotes the hydrolysis of glutamine to ammonia, which is used by the large (or ammonia) chain to synthesize carbamoyl phosphate.</text>
</comment>